<dbReference type="SUPFAM" id="SSF53474">
    <property type="entry name" value="alpha/beta-Hydrolases"/>
    <property type="match status" value="1"/>
</dbReference>
<accession>A0A1H0FAQ3</accession>
<feature type="region of interest" description="Disordered" evidence="1">
    <location>
        <begin position="47"/>
        <end position="81"/>
    </location>
</feature>
<feature type="compositionally biased region" description="Gly residues" evidence="1">
    <location>
        <begin position="54"/>
        <end position="76"/>
    </location>
</feature>
<dbReference type="AlphaFoldDB" id="A0A1H0FAQ3"/>
<organism evidence="3 4">
    <name type="scientific">Actinacidiphila guanduensis</name>
    <dbReference type="NCBI Taxonomy" id="310781"/>
    <lineage>
        <taxon>Bacteria</taxon>
        <taxon>Bacillati</taxon>
        <taxon>Actinomycetota</taxon>
        <taxon>Actinomycetes</taxon>
        <taxon>Kitasatosporales</taxon>
        <taxon>Streptomycetaceae</taxon>
        <taxon>Actinacidiphila</taxon>
    </lineage>
</organism>
<feature type="domain" description="AB hydrolase-1" evidence="2">
    <location>
        <begin position="102"/>
        <end position="340"/>
    </location>
</feature>
<evidence type="ECO:0000313" key="3">
    <source>
        <dbReference type="EMBL" id="SDN91734.1"/>
    </source>
</evidence>
<dbReference type="InterPro" id="IPR029058">
    <property type="entry name" value="AB_hydrolase_fold"/>
</dbReference>
<dbReference type="Pfam" id="PF12697">
    <property type="entry name" value="Abhydrolase_6"/>
    <property type="match status" value="1"/>
</dbReference>
<dbReference type="GO" id="GO:0003824">
    <property type="term" value="F:catalytic activity"/>
    <property type="evidence" value="ECO:0007669"/>
    <property type="project" value="InterPro"/>
</dbReference>
<reference evidence="3 4" key="1">
    <citation type="submission" date="2016-10" db="EMBL/GenBank/DDBJ databases">
        <authorList>
            <person name="de Groot N.N."/>
        </authorList>
    </citation>
    <scope>NUCLEOTIDE SEQUENCE [LARGE SCALE GENOMIC DNA]</scope>
    <source>
        <strain evidence="3 4">CGMCC 4.2022</strain>
    </source>
</reference>
<evidence type="ECO:0000256" key="1">
    <source>
        <dbReference type="SAM" id="MobiDB-lite"/>
    </source>
</evidence>
<gene>
    <name evidence="3" type="ORF">SAMN05216259_106222</name>
</gene>
<dbReference type="Proteomes" id="UP000199341">
    <property type="component" value="Unassembled WGS sequence"/>
</dbReference>
<dbReference type="STRING" id="310781.SAMN05216259_106222"/>
<dbReference type="InterPro" id="IPR050228">
    <property type="entry name" value="Carboxylesterase_BioH"/>
</dbReference>
<dbReference type="Gene3D" id="3.40.50.1820">
    <property type="entry name" value="alpha/beta hydrolase"/>
    <property type="match status" value="1"/>
</dbReference>
<dbReference type="PANTHER" id="PTHR43194">
    <property type="entry name" value="HYDROLASE ALPHA/BETA FOLD FAMILY"/>
    <property type="match status" value="1"/>
</dbReference>
<proteinExistence type="predicted"/>
<dbReference type="PANTHER" id="PTHR43194:SF2">
    <property type="entry name" value="PEROXISOMAL MEMBRANE PROTEIN LPX1"/>
    <property type="match status" value="1"/>
</dbReference>
<dbReference type="InterPro" id="IPR000639">
    <property type="entry name" value="Epox_hydrolase-like"/>
</dbReference>
<dbReference type="EMBL" id="FNIE01000006">
    <property type="protein sequence ID" value="SDN91734.1"/>
    <property type="molecule type" value="Genomic_DNA"/>
</dbReference>
<evidence type="ECO:0000313" key="4">
    <source>
        <dbReference type="Proteomes" id="UP000199341"/>
    </source>
</evidence>
<keyword evidence="4" id="KW-1185">Reference proteome</keyword>
<sequence>MITRYEVAGAGGLRLAAWEYGAAEERAAPGPGSAAGPDGWARAWPRGWDVRAGAGPGAGSGPGPGVGGGAGPGAGPGAWAEPAVPELEPALFPVPAAERPGVLLLHGLLGRASQWAETARRLAPRYRALALDLRGHGRSDKPEGPYTPEAHVADAIAAVEQLDLAPAVLVGHGMGALVAWQCAARRPDLVAAVVICDMRASAQAEAGQRAWAQWLGSWPLPFATLADVRRWFAAEDPWAERPSPARGDFFAEAMAEGEDGWRPLHRLEHMLRSRDPWIGDAHWEELARVHCPALVVRGVDGELGRAEAQEMVRVLPRGSYAEIPDAGHLVPWEQPAAWCEAVERFVQEALAPRVRAGSAGSAASSRAQLGHGPVPAEASGGSCW</sequence>
<name>A0A1H0FAQ3_9ACTN</name>
<evidence type="ECO:0000259" key="2">
    <source>
        <dbReference type="Pfam" id="PF12697"/>
    </source>
</evidence>
<dbReference type="OrthoDB" id="63519at2"/>
<protein>
    <submittedName>
        <fullName evidence="3">Pimeloyl-ACP methyl ester carboxylesterase</fullName>
    </submittedName>
</protein>
<dbReference type="PRINTS" id="PR00412">
    <property type="entry name" value="EPOXHYDRLASE"/>
</dbReference>
<dbReference type="InterPro" id="IPR000073">
    <property type="entry name" value="AB_hydrolase_1"/>
</dbReference>
<feature type="region of interest" description="Disordered" evidence="1">
    <location>
        <begin position="362"/>
        <end position="384"/>
    </location>
</feature>